<proteinExistence type="predicted"/>
<sequence length="124" mass="14383">MVIIIVQIKYRAGMSVQRQESTGQGCYRIFVEWINLLLAIRSSPCIVLKMRAICLKVDMTHHYITGAVISGMRQSLHDSAPYYCAAENQQVSIRIFEIPHMQAQLYKLLLARFFRILFEGLFDR</sequence>
<comment type="caution">
    <text evidence="1">The sequence shown here is derived from an EMBL/GenBank/DDBJ whole genome shotgun (WGS) entry which is preliminary data.</text>
</comment>
<keyword evidence="2" id="KW-1185">Reference proteome</keyword>
<gene>
    <name evidence="1" type="ORF">DES37_1036</name>
</gene>
<dbReference type="AlphaFoldDB" id="A0A317Q3W5"/>
<evidence type="ECO:0000313" key="2">
    <source>
        <dbReference type="Proteomes" id="UP000246744"/>
    </source>
</evidence>
<name>A0A317Q3W5_9ENTR</name>
<evidence type="ECO:0000313" key="1">
    <source>
        <dbReference type="EMBL" id="PWW10637.1"/>
    </source>
</evidence>
<organism evidence="1 2">
    <name type="scientific">Mangrovibacter plantisponsor</name>
    <dbReference type="NCBI Taxonomy" id="451513"/>
    <lineage>
        <taxon>Bacteria</taxon>
        <taxon>Pseudomonadati</taxon>
        <taxon>Pseudomonadota</taxon>
        <taxon>Gammaproteobacteria</taxon>
        <taxon>Enterobacterales</taxon>
        <taxon>Enterobacteriaceae</taxon>
        <taxon>Mangrovibacter</taxon>
    </lineage>
</organism>
<accession>A0A317Q3W5</accession>
<reference evidence="1 2" key="1">
    <citation type="submission" date="2018-05" db="EMBL/GenBank/DDBJ databases">
        <title>Genomic Encyclopedia of Type Strains, Phase IV (KMG-IV): sequencing the most valuable type-strain genomes for metagenomic binning, comparative biology and taxonomic classification.</title>
        <authorList>
            <person name="Goeker M."/>
        </authorList>
    </citation>
    <scope>NUCLEOTIDE SEQUENCE [LARGE SCALE GENOMIC DNA]</scope>
    <source>
        <strain evidence="1 2">DSM 19579</strain>
    </source>
</reference>
<dbReference type="Proteomes" id="UP000246744">
    <property type="component" value="Unassembled WGS sequence"/>
</dbReference>
<dbReference type="EMBL" id="QGTS01000003">
    <property type="protein sequence ID" value="PWW10637.1"/>
    <property type="molecule type" value="Genomic_DNA"/>
</dbReference>
<protein>
    <submittedName>
        <fullName evidence="1">Uncharacterized protein</fullName>
    </submittedName>
</protein>